<evidence type="ECO:0000256" key="1">
    <source>
        <dbReference type="ARBA" id="ARBA00009477"/>
    </source>
</evidence>
<dbReference type="Gene3D" id="2.40.420.20">
    <property type="match status" value="1"/>
</dbReference>
<sequence length="417" mass="45511">MRHKTSKFLMPRTSETGKVLFGSGLVLAGLLLSTSLVPAQETKQDMDGAAPQEQLRPLVSVVERGSSQENIQLKVFGVAKAHYRQTLVTEVSGRIIELSPRLEPGIRLKQGETLARIEETDYQTSVASAQQSVAEAELNLLQEEQRSAQAQLDWKRARLQGKPSSPLVLREPFLKLEKLKLEAAKANLAKAEKNLTNTTIKAPFDAIVVSRSATPKAYVSAGAQLAEIYSTDELEVEVGLSDKQWQQLLLQDGKPVGLDKIKAEVTNGTDLGWTAEVIAIGAEADSQTRQKTLRLKVQPISPQGAVLRPGAFVNVRLIGREVPDILMVPSSALTLKGNVWTVFSKDQLQRHAVTPLFAKQEQVAIPADQLPSWDRSKPLKIVVNPISRYLPGQYVKPTSNSAAGTSPKAIEKAQVAE</sequence>
<evidence type="ECO:0000313" key="4">
    <source>
        <dbReference type="EMBL" id="SNZ19938.1"/>
    </source>
</evidence>
<dbReference type="AlphaFoldDB" id="A0A285PER8"/>
<dbReference type="EMBL" id="OBEL01000003">
    <property type="protein sequence ID" value="SNZ19938.1"/>
    <property type="molecule type" value="Genomic_DNA"/>
</dbReference>
<dbReference type="PANTHER" id="PTHR30469">
    <property type="entry name" value="MULTIDRUG RESISTANCE PROTEIN MDTA"/>
    <property type="match status" value="1"/>
</dbReference>
<dbReference type="RefSeq" id="WP_170956123.1">
    <property type="nucleotide sequence ID" value="NZ_OBEL01000003.1"/>
</dbReference>
<proteinExistence type="inferred from homology"/>
<dbReference type="NCBIfam" id="TIGR01730">
    <property type="entry name" value="RND_mfp"/>
    <property type="match status" value="1"/>
</dbReference>
<feature type="coiled-coil region" evidence="2">
    <location>
        <begin position="126"/>
        <end position="201"/>
    </location>
</feature>
<evidence type="ECO:0000256" key="2">
    <source>
        <dbReference type="SAM" id="Coils"/>
    </source>
</evidence>
<accession>A0A285PER8</accession>
<dbReference type="GO" id="GO:1990281">
    <property type="term" value="C:efflux pump complex"/>
    <property type="evidence" value="ECO:0007669"/>
    <property type="project" value="TreeGrafter"/>
</dbReference>
<dbReference type="InterPro" id="IPR006143">
    <property type="entry name" value="RND_pump_MFP"/>
</dbReference>
<name>A0A285PER8_9HYPH</name>
<protein>
    <submittedName>
        <fullName evidence="4">RND family efflux transporter, MFP subunit</fullName>
    </submittedName>
</protein>
<evidence type="ECO:0000256" key="3">
    <source>
        <dbReference type="SAM" id="MobiDB-lite"/>
    </source>
</evidence>
<dbReference type="SUPFAM" id="SSF111369">
    <property type="entry name" value="HlyD-like secretion proteins"/>
    <property type="match status" value="1"/>
</dbReference>
<feature type="region of interest" description="Disordered" evidence="3">
    <location>
        <begin position="397"/>
        <end position="417"/>
    </location>
</feature>
<dbReference type="Gene3D" id="1.10.287.470">
    <property type="entry name" value="Helix hairpin bin"/>
    <property type="match status" value="1"/>
</dbReference>
<dbReference type="Proteomes" id="UP000219439">
    <property type="component" value="Unassembled WGS sequence"/>
</dbReference>
<dbReference type="GO" id="GO:0015562">
    <property type="term" value="F:efflux transmembrane transporter activity"/>
    <property type="evidence" value="ECO:0007669"/>
    <property type="project" value="TreeGrafter"/>
</dbReference>
<keyword evidence="5" id="KW-1185">Reference proteome</keyword>
<keyword evidence="2" id="KW-0175">Coiled coil</keyword>
<dbReference type="Gene3D" id="2.40.30.170">
    <property type="match status" value="1"/>
</dbReference>
<dbReference type="Gene3D" id="2.40.50.100">
    <property type="match status" value="1"/>
</dbReference>
<gene>
    <name evidence="4" type="ORF">SAMN06265368_3034</name>
</gene>
<comment type="similarity">
    <text evidence="1">Belongs to the membrane fusion protein (MFP) (TC 8.A.1) family.</text>
</comment>
<reference evidence="4 5" key="1">
    <citation type="submission" date="2017-09" db="EMBL/GenBank/DDBJ databases">
        <authorList>
            <person name="Ehlers B."/>
            <person name="Leendertz F.H."/>
        </authorList>
    </citation>
    <scope>NUCLEOTIDE SEQUENCE [LARGE SCALE GENOMIC DNA]</scope>
    <source>
        <strain evidence="4 5">DSM 18289</strain>
    </source>
</reference>
<evidence type="ECO:0000313" key="5">
    <source>
        <dbReference type="Proteomes" id="UP000219439"/>
    </source>
</evidence>
<organism evidence="4 5">
    <name type="scientific">Cohaesibacter gelatinilyticus</name>
    <dbReference type="NCBI Taxonomy" id="372072"/>
    <lineage>
        <taxon>Bacteria</taxon>
        <taxon>Pseudomonadati</taxon>
        <taxon>Pseudomonadota</taxon>
        <taxon>Alphaproteobacteria</taxon>
        <taxon>Hyphomicrobiales</taxon>
        <taxon>Cohaesibacteraceae</taxon>
    </lineage>
</organism>
<dbReference type="PANTHER" id="PTHR30469:SF15">
    <property type="entry name" value="HLYD FAMILY OF SECRETION PROTEINS"/>
    <property type="match status" value="1"/>
</dbReference>